<organism evidence="9 10">
    <name type="scientific">Aureitalea marina</name>
    <dbReference type="NCBI Taxonomy" id="930804"/>
    <lineage>
        <taxon>Bacteria</taxon>
        <taxon>Pseudomonadati</taxon>
        <taxon>Bacteroidota</taxon>
        <taxon>Flavobacteriia</taxon>
        <taxon>Flavobacteriales</taxon>
        <taxon>Flavobacteriaceae</taxon>
        <taxon>Aureitalea</taxon>
    </lineage>
</organism>
<evidence type="ECO:0000256" key="7">
    <source>
        <dbReference type="ARBA" id="ARBA00023239"/>
    </source>
</evidence>
<name>A0A2S7KQ51_9FLAO</name>
<gene>
    <name evidence="9" type="ORF">BST85_07415</name>
</gene>
<evidence type="ECO:0000256" key="1">
    <source>
        <dbReference type="ARBA" id="ARBA00008136"/>
    </source>
</evidence>
<dbReference type="Gene3D" id="3.90.1680.10">
    <property type="entry name" value="SOS response associated peptidase-like"/>
    <property type="match status" value="1"/>
</dbReference>
<dbReference type="GO" id="GO:0106300">
    <property type="term" value="P:protein-DNA covalent cross-linking repair"/>
    <property type="evidence" value="ECO:0007669"/>
    <property type="project" value="InterPro"/>
</dbReference>
<dbReference type="OrthoDB" id="9782620at2"/>
<dbReference type="InterPro" id="IPR036590">
    <property type="entry name" value="SRAP-like"/>
</dbReference>
<comment type="similarity">
    <text evidence="1 8">Belongs to the SOS response-associated peptidase family.</text>
</comment>
<evidence type="ECO:0000256" key="3">
    <source>
        <dbReference type="ARBA" id="ARBA00022763"/>
    </source>
</evidence>
<dbReference type="EMBL" id="MQUB01000001">
    <property type="protein sequence ID" value="PQB04741.1"/>
    <property type="molecule type" value="Genomic_DNA"/>
</dbReference>
<keyword evidence="2 8" id="KW-0645">Protease</keyword>
<protein>
    <recommendedName>
        <fullName evidence="8">Abasic site processing protein</fullName>
        <ecNumber evidence="8">3.4.-.-</ecNumber>
    </recommendedName>
</protein>
<dbReference type="AlphaFoldDB" id="A0A2S7KQ51"/>
<dbReference type="EC" id="3.4.-.-" evidence="8"/>
<dbReference type="GO" id="GO:0006508">
    <property type="term" value="P:proteolysis"/>
    <property type="evidence" value="ECO:0007669"/>
    <property type="project" value="UniProtKB-KW"/>
</dbReference>
<dbReference type="GO" id="GO:0016829">
    <property type="term" value="F:lyase activity"/>
    <property type="evidence" value="ECO:0007669"/>
    <property type="project" value="UniProtKB-KW"/>
</dbReference>
<dbReference type="Pfam" id="PF02586">
    <property type="entry name" value="SRAP"/>
    <property type="match status" value="1"/>
</dbReference>
<keyword evidence="6" id="KW-0238">DNA-binding</keyword>
<keyword evidence="7" id="KW-0456">Lyase</keyword>
<comment type="caution">
    <text evidence="9">The sequence shown here is derived from an EMBL/GenBank/DDBJ whole genome shotgun (WGS) entry which is preliminary data.</text>
</comment>
<dbReference type="RefSeq" id="WP_104812667.1">
    <property type="nucleotide sequence ID" value="NZ_MQUB01000001.1"/>
</dbReference>
<dbReference type="InterPro" id="IPR003738">
    <property type="entry name" value="SRAP"/>
</dbReference>
<evidence type="ECO:0000313" key="9">
    <source>
        <dbReference type="EMBL" id="PQB04741.1"/>
    </source>
</evidence>
<evidence type="ECO:0000313" key="10">
    <source>
        <dbReference type="Proteomes" id="UP000239800"/>
    </source>
</evidence>
<evidence type="ECO:0000256" key="8">
    <source>
        <dbReference type="RuleBase" id="RU364100"/>
    </source>
</evidence>
<evidence type="ECO:0000256" key="6">
    <source>
        <dbReference type="ARBA" id="ARBA00023125"/>
    </source>
</evidence>
<evidence type="ECO:0000256" key="5">
    <source>
        <dbReference type="ARBA" id="ARBA00023124"/>
    </source>
</evidence>
<dbReference type="Proteomes" id="UP000239800">
    <property type="component" value="Unassembled WGS sequence"/>
</dbReference>
<keyword evidence="4 8" id="KW-0378">Hydrolase</keyword>
<dbReference type="PANTHER" id="PTHR13604">
    <property type="entry name" value="DC12-RELATED"/>
    <property type="match status" value="1"/>
</dbReference>
<evidence type="ECO:0000256" key="2">
    <source>
        <dbReference type="ARBA" id="ARBA00022670"/>
    </source>
</evidence>
<evidence type="ECO:0000256" key="4">
    <source>
        <dbReference type="ARBA" id="ARBA00022801"/>
    </source>
</evidence>
<keyword evidence="10" id="KW-1185">Reference proteome</keyword>
<reference evidence="9 10" key="1">
    <citation type="submission" date="2016-11" db="EMBL/GenBank/DDBJ databases">
        <title>Trade-off between light-utilization and light-protection in marine flavobacteria.</title>
        <authorList>
            <person name="Kumagai Y."/>
        </authorList>
    </citation>
    <scope>NUCLEOTIDE SEQUENCE [LARGE SCALE GENOMIC DNA]</scope>
    <source>
        <strain evidence="9 10">NBRC 107741</strain>
    </source>
</reference>
<sequence>MCYDIKASLETQLHRAKRRGDHRAVEEIMEKLLPWTDLPIHHASGFSHPRMFIYTDERPDLPTVSIWGLIPHWVRDREQMKKLWNQTLNARGETIFEKPSFRDAARYHRCLVYVDGFYEHQHHKGKTFPYFIHREDGEPLIMAGLWSIWEDPENRELINSFSLVTTRGNELLSEIHNNPKIAGPRMPVILQADQADEWLRPVDDPLDQKLLEELIQPLPDKELKAHTVRRLRGKEYTGNTEGIEQPFYYPELAQGGLFDD</sequence>
<proteinExistence type="inferred from homology"/>
<dbReference type="PANTHER" id="PTHR13604:SF0">
    <property type="entry name" value="ABASIC SITE PROCESSING PROTEIN HMCES"/>
    <property type="match status" value="1"/>
</dbReference>
<keyword evidence="5" id="KW-0190">Covalent protein-DNA linkage</keyword>
<dbReference type="GO" id="GO:0003697">
    <property type="term" value="F:single-stranded DNA binding"/>
    <property type="evidence" value="ECO:0007669"/>
    <property type="project" value="InterPro"/>
</dbReference>
<accession>A0A2S7KQ51</accession>
<dbReference type="GO" id="GO:0008233">
    <property type="term" value="F:peptidase activity"/>
    <property type="evidence" value="ECO:0007669"/>
    <property type="project" value="UniProtKB-KW"/>
</dbReference>
<keyword evidence="3" id="KW-0227">DNA damage</keyword>
<dbReference type="SUPFAM" id="SSF143081">
    <property type="entry name" value="BB1717-like"/>
    <property type="match status" value="1"/>
</dbReference>